<reference evidence="10 12" key="3">
    <citation type="submission" date="2016-10" db="EMBL/GenBank/DDBJ databases">
        <authorList>
            <person name="de Groot N.N."/>
        </authorList>
    </citation>
    <scope>NUCLEOTIDE SEQUENCE [LARGE SCALE GENOMIC DNA]</scope>
    <source>
        <strain evidence="10 12">CGMCC 1.6117</strain>
    </source>
</reference>
<dbReference type="EMBL" id="FOJO01000003">
    <property type="protein sequence ID" value="SFA44003.1"/>
    <property type="molecule type" value="Genomic_DNA"/>
</dbReference>
<feature type="domain" description="PpiC" evidence="8">
    <location>
        <begin position="167"/>
        <end position="264"/>
    </location>
</feature>
<feature type="chain" id="PRO_5010409432" description="Parvulin-like PPIase" evidence="7">
    <location>
        <begin position="27"/>
        <end position="427"/>
    </location>
</feature>
<keyword evidence="11" id="KW-1185">Reference proteome</keyword>
<dbReference type="RefSeq" id="WP_036739778.1">
    <property type="nucleotide sequence ID" value="NZ_FOJO01000003.1"/>
</dbReference>
<keyword evidence="5" id="KW-0697">Rotamase</keyword>
<dbReference type="SUPFAM" id="SSF54534">
    <property type="entry name" value="FKBP-like"/>
    <property type="match status" value="1"/>
</dbReference>
<accession>A0A099F4Q7</accession>
<dbReference type="InterPro" id="IPR027304">
    <property type="entry name" value="Trigger_fact/SurA_dom_sf"/>
</dbReference>
<organism evidence="9 11">
    <name type="scientific">Paracoccus halophilus</name>
    <dbReference type="NCBI Taxonomy" id="376733"/>
    <lineage>
        <taxon>Bacteria</taxon>
        <taxon>Pseudomonadati</taxon>
        <taxon>Pseudomonadota</taxon>
        <taxon>Alphaproteobacteria</taxon>
        <taxon>Rhodobacterales</taxon>
        <taxon>Paracoccaceae</taxon>
        <taxon>Paracoccus</taxon>
    </lineage>
</organism>
<dbReference type="InterPro" id="IPR046357">
    <property type="entry name" value="PPIase_dom_sf"/>
</dbReference>
<dbReference type="Proteomes" id="UP000029846">
    <property type="component" value="Unassembled WGS sequence"/>
</dbReference>
<dbReference type="GO" id="GO:0003755">
    <property type="term" value="F:peptidyl-prolyl cis-trans isomerase activity"/>
    <property type="evidence" value="ECO:0007669"/>
    <property type="project" value="UniProtKB-KW"/>
</dbReference>
<name>A0A099F4Q7_9RHOB</name>
<evidence type="ECO:0000313" key="10">
    <source>
        <dbReference type="EMBL" id="SFA44003.1"/>
    </source>
</evidence>
<dbReference type="OrthoDB" id="9791746at2"/>
<dbReference type="InterPro" id="IPR000297">
    <property type="entry name" value="PPIase_PpiC"/>
</dbReference>
<dbReference type="PANTHER" id="PTHR47637:SF1">
    <property type="entry name" value="CHAPERONE SURA"/>
    <property type="match status" value="1"/>
</dbReference>
<keyword evidence="5 9" id="KW-0413">Isomerase</keyword>
<evidence type="ECO:0000256" key="1">
    <source>
        <dbReference type="ARBA" id="ARBA00018370"/>
    </source>
</evidence>
<proteinExistence type="predicted"/>
<reference evidence="9 11" key="2">
    <citation type="submission" date="2014-10" db="EMBL/GenBank/DDBJ databases">
        <title>Paracoccus sanguinis sp. nov., isolated from clinical specimens of New York State patients.</title>
        <authorList>
            <person name="Mingle L.A."/>
            <person name="Cole J.A."/>
            <person name="Lapierre P."/>
            <person name="Musser K.A."/>
        </authorList>
    </citation>
    <scope>NUCLEOTIDE SEQUENCE [LARGE SCALE GENOMIC DNA]</scope>
    <source>
        <strain evidence="9 11">JCM 14014</strain>
    </source>
</reference>
<evidence type="ECO:0000256" key="6">
    <source>
        <dbReference type="SAM" id="MobiDB-lite"/>
    </source>
</evidence>
<evidence type="ECO:0000256" key="4">
    <source>
        <dbReference type="ARBA" id="ARBA00031484"/>
    </source>
</evidence>
<dbReference type="Proteomes" id="UP000182312">
    <property type="component" value="Unassembled WGS sequence"/>
</dbReference>
<dbReference type="InterPro" id="IPR050280">
    <property type="entry name" value="OMP_Chaperone_SurA"/>
</dbReference>
<protein>
    <recommendedName>
        <fullName evidence="1">Parvulin-like PPIase</fullName>
    </recommendedName>
    <alternativeName>
        <fullName evidence="3">Peptidyl-prolyl cis-trans isomerase plp</fullName>
    </alternativeName>
    <alternativeName>
        <fullName evidence="4">Rotamase plp</fullName>
    </alternativeName>
</protein>
<evidence type="ECO:0000259" key="8">
    <source>
        <dbReference type="PROSITE" id="PS50198"/>
    </source>
</evidence>
<evidence type="ECO:0000313" key="11">
    <source>
        <dbReference type="Proteomes" id="UP000029846"/>
    </source>
</evidence>
<keyword evidence="2 7" id="KW-0732">Signal</keyword>
<evidence type="ECO:0000256" key="7">
    <source>
        <dbReference type="SAM" id="SignalP"/>
    </source>
</evidence>
<dbReference type="AlphaFoldDB" id="A0A099F4Q7"/>
<reference evidence="9 11" key="1">
    <citation type="submission" date="2014-09" db="EMBL/GenBank/DDBJ databases">
        <authorList>
            <person name="McGinnis J.M."/>
            <person name="Wolfgang W.J."/>
        </authorList>
    </citation>
    <scope>NUCLEOTIDE SEQUENCE [LARGE SCALE GENOMIC DNA]</scope>
    <source>
        <strain evidence="9 11">JCM 14014</strain>
    </source>
</reference>
<feature type="signal peptide" evidence="7">
    <location>
        <begin position="1"/>
        <end position="26"/>
    </location>
</feature>
<evidence type="ECO:0000256" key="2">
    <source>
        <dbReference type="ARBA" id="ARBA00022729"/>
    </source>
</evidence>
<dbReference type="Pfam" id="PF00639">
    <property type="entry name" value="Rotamase"/>
    <property type="match status" value="1"/>
</dbReference>
<evidence type="ECO:0000256" key="5">
    <source>
        <dbReference type="PROSITE-ProRule" id="PRU00278"/>
    </source>
</evidence>
<evidence type="ECO:0000313" key="12">
    <source>
        <dbReference type="Proteomes" id="UP000182312"/>
    </source>
</evidence>
<sequence length="427" mass="45945">MRRILLGAAMAAILTGTGLAPQAAQAQGSGFQPVVYVNDAAVTGFELDQRVRFLQLLRAPESSPAAAEKALIEDRLRLFAARQFGISATDEQIDAGLVEFAGRANMSVEDFTAALARAGIEQQTFRDFISAGVVWREVVRQRIVGQVRITDAEIDQEMQKIIETPQITHVALSEVIIPAPEGQEDAAMDQAARIVAGTNSEADFAAFARRYSATESAGRGGRLPWMPLANLPPSLRPLVLSLQPGQVSQPLTIPGAVVLFYLRDTRGSLRPGASEQVLDYVRFTLASEAEAARIVGISDSCEDLFVHARELPPQQIERQTLSQGQIPSGEAVRLAVLDDNEATVVSSGAAAQILMLCKRTPALMAEPELPEPAMTEAAATDAEPAPPDPNALPAREEVRNQIFNRKVGQAADAYLAELRANAVIRRP</sequence>
<dbReference type="eggNOG" id="COG0760">
    <property type="taxonomic scope" value="Bacteria"/>
</dbReference>
<feature type="region of interest" description="Disordered" evidence="6">
    <location>
        <begin position="373"/>
        <end position="393"/>
    </location>
</feature>
<dbReference type="PROSITE" id="PS50198">
    <property type="entry name" value="PPIC_PPIASE_2"/>
    <property type="match status" value="1"/>
</dbReference>
<evidence type="ECO:0000256" key="3">
    <source>
        <dbReference type="ARBA" id="ARBA00030642"/>
    </source>
</evidence>
<dbReference type="SUPFAM" id="SSF109998">
    <property type="entry name" value="Triger factor/SurA peptide-binding domain-like"/>
    <property type="match status" value="1"/>
</dbReference>
<dbReference type="EMBL" id="JRKN01000007">
    <property type="protein sequence ID" value="KGJ05122.1"/>
    <property type="molecule type" value="Genomic_DNA"/>
</dbReference>
<feature type="compositionally biased region" description="Low complexity" evidence="6">
    <location>
        <begin position="373"/>
        <end position="383"/>
    </location>
</feature>
<dbReference type="STRING" id="376733.SAMN04487972_103149"/>
<gene>
    <name evidence="9" type="ORF">IT41_06960</name>
    <name evidence="10" type="ORF">SAMN04487972_103149</name>
</gene>
<evidence type="ECO:0000313" key="9">
    <source>
        <dbReference type="EMBL" id="KGJ05122.1"/>
    </source>
</evidence>
<dbReference type="Gene3D" id="3.10.50.40">
    <property type="match status" value="1"/>
</dbReference>
<dbReference type="PANTHER" id="PTHR47637">
    <property type="entry name" value="CHAPERONE SURA"/>
    <property type="match status" value="1"/>
</dbReference>
<dbReference type="Gene3D" id="1.10.4030.10">
    <property type="entry name" value="Porin chaperone SurA, peptide-binding domain"/>
    <property type="match status" value="1"/>
</dbReference>